<feature type="region of interest" description="Disordered" evidence="1">
    <location>
        <begin position="62"/>
        <end position="93"/>
    </location>
</feature>
<dbReference type="Proteomes" id="UP000593972">
    <property type="component" value="Chromosome"/>
</dbReference>
<reference evidence="2 3" key="1">
    <citation type="submission" date="2020-03" db="EMBL/GenBank/DDBJ databases">
        <title>Complete genome sequence of Lactobacillus paracasei strain NFFJ04, isolated from animal feed.</title>
        <authorList>
            <person name="Jung J.Y."/>
        </authorList>
    </citation>
    <scope>NUCLEOTIDE SEQUENCE [LARGE SCALE GENOMIC DNA]</scope>
    <source>
        <strain evidence="2 3">NFFJ04</strain>
    </source>
</reference>
<evidence type="ECO:0000313" key="2">
    <source>
        <dbReference type="EMBL" id="QOP56535.1"/>
    </source>
</evidence>
<organism evidence="2 3">
    <name type="scientific">Lacticaseibacillus paracasei</name>
    <name type="common">Lactobacillus paracasei</name>
    <dbReference type="NCBI Taxonomy" id="1597"/>
    <lineage>
        <taxon>Bacteria</taxon>
        <taxon>Bacillati</taxon>
        <taxon>Bacillota</taxon>
        <taxon>Bacilli</taxon>
        <taxon>Lactobacillales</taxon>
        <taxon>Lactobacillaceae</taxon>
        <taxon>Lacticaseibacillus</taxon>
    </lineage>
</organism>
<evidence type="ECO:0000256" key="1">
    <source>
        <dbReference type="SAM" id="MobiDB-lite"/>
    </source>
</evidence>
<dbReference type="EMBL" id="CP050500">
    <property type="protein sequence ID" value="QOP56535.1"/>
    <property type="molecule type" value="Genomic_DNA"/>
</dbReference>
<feature type="compositionally biased region" description="Low complexity" evidence="1">
    <location>
        <begin position="67"/>
        <end position="93"/>
    </location>
</feature>
<dbReference type="AlphaFoldDB" id="A0ABD7BUS8"/>
<accession>A0ABD7BUS8</accession>
<proteinExistence type="predicted"/>
<gene>
    <name evidence="2" type="ORF">HCJ88_12550</name>
</gene>
<name>A0ABD7BUS8_LACPA</name>
<sequence length="93" mass="9607">MKTSVKYEFVNPTDAKDKHTVSFVSVDEAVTEATLQQMGALLGQVMAPNTLGGITVLDSSDVSDQLTATAPAPDTQPTEPAAPADATTEQGGK</sequence>
<dbReference type="RefSeq" id="WP_193137189.1">
    <property type="nucleotide sequence ID" value="NZ_CP050500.1"/>
</dbReference>
<evidence type="ECO:0000313" key="3">
    <source>
        <dbReference type="Proteomes" id="UP000593972"/>
    </source>
</evidence>
<protein>
    <submittedName>
        <fullName evidence="2">Uncharacterized protein</fullName>
    </submittedName>
</protein>